<dbReference type="PANTHER" id="PTHR43581:SF2">
    <property type="entry name" value="EXCINUCLEASE ATPASE SUBUNIT"/>
    <property type="match status" value="1"/>
</dbReference>
<dbReference type="InterPro" id="IPR027417">
    <property type="entry name" value="P-loop_NTPase"/>
</dbReference>
<feature type="domain" description="ATPase AAA-type core" evidence="1">
    <location>
        <begin position="27"/>
        <end position="421"/>
    </location>
</feature>
<accession>A0AAX2BVA3</accession>
<gene>
    <name evidence="2" type="ORF">SAMEA2273558_01896</name>
</gene>
<dbReference type="PANTHER" id="PTHR43581">
    <property type="entry name" value="ATP/GTP PHOSPHATASE"/>
    <property type="match status" value="1"/>
</dbReference>
<dbReference type="EMBL" id="FLDK01000004">
    <property type="protein sequence ID" value="SBH08191.1"/>
    <property type="molecule type" value="Genomic_DNA"/>
</dbReference>
<dbReference type="GO" id="GO:0005524">
    <property type="term" value="F:ATP binding"/>
    <property type="evidence" value="ECO:0007669"/>
    <property type="project" value="UniProtKB-KW"/>
</dbReference>
<dbReference type="Pfam" id="PF13304">
    <property type="entry name" value="AAA_21"/>
    <property type="match status" value="1"/>
</dbReference>
<evidence type="ECO:0000259" key="1">
    <source>
        <dbReference type="Pfam" id="PF13304"/>
    </source>
</evidence>
<evidence type="ECO:0000313" key="3">
    <source>
        <dbReference type="Proteomes" id="UP000077826"/>
    </source>
</evidence>
<evidence type="ECO:0000313" key="2">
    <source>
        <dbReference type="EMBL" id="SBH08191.1"/>
    </source>
</evidence>
<dbReference type="RefSeq" id="WP_040196606.1">
    <property type="nucleotide sequence ID" value="NZ_CAESWW010000001.1"/>
</dbReference>
<organism evidence="2 3">
    <name type="scientific">Klebsiella pneumoniae</name>
    <dbReference type="NCBI Taxonomy" id="573"/>
    <lineage>
        <taxon>Bacteria</taxon>
        <taxon>Pseudomonadati</taxon>
        <taxon>Pseudomonadota</taxon>
        <taxon>Gammaproteobacteria</taxon>
        <taxon>Enterobacterales</taxon>
        <taxon>Enterobacteriaceae</taxon>
        <taxon>Klebsiella/Raoultella group</taxon>
        <taxon>Klebsiella</taxon>
        <taxon>Klebsiella pneumoniae complex</taxon>
    </lineage>
</organism>
<comment type="caution">
    <text evidence="2">The sequence shown here is derived from an EMBL/GenBank/DDBJ whole genome shotgun (WGS) entry which is preliminary data.</text>
</comment>
<dbReference type="SUPFAM" id="SSF52540">
    <property type="entry name" value="P-loop containing nucleoside triphosphate hydrolases"/>
    <property type="match status" value="1"/>
</dbReference>
<dbReference type="GO" id="GO:0016887">
    <property type="term" value="F:ATP hydrolysis activity"/>
    <property type="evidence" value="ECO:0007669"/>
    <property type="project" value="InterPro"/>
</dbReference>
<keyword evidence="2" id="KW-0547">Nucleotide-binding</keyword>
<reference evidence="2 3" key="1">
    <citation type="submission" date="2016-04" db="EMBL/GenBank/DDBJ databases">
        <authorList>
            <consortium name="Pathogen Informatics"/>
        </authorList>
    </citation>
    <scope>NUCLEOTIDE SEQUENCE [LARGE SCALE GENOMIC DNA]</scope>
    <source>
        <strain evidence="3">k480</strain>
    </source>
</reference>
<dbReference type="InterPro" id="IPR003959">
    <property type="entry name" value="ATPase_AAA_core"/>
</dbReference>
<dbReference type="InterPro" id="IPR051396">
    <property type="entry name" value="Bact_Antivir_Def_Nuclease"/>
</dbReference>
<proteinExistence type="predicted"/>
<keyword evidence="2" id="KW-0067">ATP-binding</keyword>
<dbReference type="AlphaFoldDB" id="A0AAX2BVA3"/>
<dbReference type="Gene3D" id="3.40.50.300">
    <property type="entry name" value="P-loop containing nucleotide triphosphate hydrolases"/>
    <property type="match status" value="2"/>
</dbReference>
<dbReference type="Proteomes" id="UP000077826">
    <property type="component" value="Unassembled WGS sequence"/>
</dbReference>
<dbReference type="CDD" id="cd00267">
    <property type="entry name" value="ABC_ATPase"/>
    <property type="match status" value="1"/>
</dbReference>
<name>A0AAX2BVA3_KLEPN</name>
<sequence>MYTLVNAKITGVWGWNNIETNFYEDVSIFIGANGTGKTTFINILVAILRVDVAALEELWFDSATLIFEGYFDGKKKRRTLTITRQSENKHSDESVSYKISRVVYDLPFLNGRNVRSIHVQRRILPVVELIKGKLQEIISFSSLSVSRAGISDIDDLEYLDSRKDLNQVNSIDSILTELLNKLKVYQLKKAQESKEIAREFQEEVLISVLYDEDIDSSIGLNELAQTDFQEEMKNFTNSYNQLGIQSTLRKGKAKELISKHFNAIQESVTYLQEAMAENKGVFDVDKIFAFPLLKRTKKILQAGKSAERRRKRLFRPLDIYKKELQKYFNGKTINLLSDGGLYFKDTNRNSSEYDFKKLSSGEKQILILLTESLLQDGESKLFIADEPELSLHIDWQSKILPSIRMLNRSAQIIVATHSPEVAGEYPENILDMEDICYE</sequence>
<protein>
    <submittedName>
        <fullName evidence="2">Hemin importer ATP-binding subunit</fullName>
    </submittedName>
</protein>